<keyword evidence="5" id="KW-1185">Reference proteome</keyword>
<dbReference type="InterPro" id="IPR036513">
    <property type="entry name" value="STAS_dom_sf"/>
</dbReference>
<dbReference type="InterPro" id="IPR002645">
    <property type="entry name" value="STAS_dom"/>
</dbReference>
<comment type="similarity">
    <text evidence="1 2">Belongs to the anti-sigma-factor antagonist family.</text>
</comment>
<dbReference type="GO" id="GO:0043856">
    <property type="term" value="F:anti-sigma factor antagonist activity"/>
    <property type="evidence" value="ECO:0007669"/>
    <property type="project" value="InterPro"/>
</dbReference>
<evidence type="ECO:0000313" key="5">
    <source>
        <dbReference type="Proteomes" id="UP000002572"/>
    </source>
</evidence>
<dbReference type="OrthoDB" id="9796076at2"/>
<dbReference type="Gene3D" id="3.30.750.24">
    <property type="entry name" value="STAS domain"/>
    <property type="match status" value="1"/>
</dbReference>
<dbReference type="eggNOG" id="COG1366">
    <property type="taxonomic scope" value="Bacteria"/>
</dbReference>
<evidence type="ECO:0000256" key="2">
    <source>
        <dbReference type="RuleBase" id="RU003749"/>
    </source>
</evidence>
<dbReference type="Proteomes" id="UP000002572">
    <property type="component" value="Chromosome"/>
</dbReference>
<evidence type="ECO:0000256" key="1">
    <source>
        <dbReference type="ARBA" id="ARBA00009013"/>
    </source>
</evidence>
<evidence type="ECO:0000259" key="3">
    <source>
        <dbReference type="PROSITE" id="PS50801"/>
    </source>
</evidence>
<sequence length="117" mass="12964">MGFTVEEQDGIIVVCVEGERLDAHNSVELKEYLQKLQEKGPQRVVVDLGRVQFMDSSGIGALVAGFKGLRAAGGDLRLCCIASPVEAIFQLTRLYRVFPIYGGRREALESFRDKETT</sequence>
<dbReference type="AlphaFoldDB" id="E6W113"/>
<proteinExistence type="inferred from homology"/>
<reference evidence="4 5" key="1">
    <citation type="submission" date="2010-12" db="EMBL/GenBank/DDBJ databases">
        <title>Complete sequence of Desulfurispirillum indicum S5.</title>
        <authorList>
            <consortium name="US DOE Joint Genome Institute"/>
            <person name="Lucas S."/>
            <person name="Copeland A."/>
            <person name="Lapidus A."/>
            <person name="Cheng J.-F."/>
            <person name="Goodwin L."/>
            <person name="Pitluck S."/>
            <person name="Chertkov O."/>
            <person name="Held B."/>
            <person name="Detter J.C."/>
            <person name="Han C."/>
            <person name="Tapia R."/>
            <person name="Land M."/>
            <person name="Hauser L."/>
            <person name="Kyrpides N."/>
            <person name="Ivanova N."/>
            <person name="Mikhailova N."/>
            <person name="Haggblom M."/>
            <person name="Rauschenbach I."/>
            <person name="Bini E."/>
            <person name="Woyke T."/>
        </authorList>
    </citation>
    <scope>NUCLEOTIDE SEQUENCE [LARGE SCALE GENOMIC DNA]</scope>
    <source>
        <strain evidence="5">ATCC BAA-1389 / DSM 22839 / S5</strain>
    </source>
</reference>
<dbReference type="STRING" id="653733.Selin_0597"/>
<dbReference type="InterPro" id="IPR003658">
    <property type="entry name" value="Anti-sigma_ant"/>
</dbReference>
<gene>
    <name evidence="4" type="ordered locus">Selin_0597</name>
</gene>
<dbReference type="EMBL" id="CP002432">
    <property type="protein sequence ID" value="ADU65345.1"/>
    <property type="molecule type" value="Genomic_DNA"/>
</dbReference>
<dbReference type="CDD" id="cd07043">
    <property type="entry name" value="STAS_anti-anti-sigma_factors"/>
    <property type="match status" value="1"/>
</dbReference>
<dbReference type="PROSITE" id="PS50801">
    <property type="entry name" value="STAS"/>
    <property type="match status" value="1"/>
</dbReference>
<organism evidence="4 5">
    <name type="scientific">Desulfurispirillum indicum (strain ATCC BAA-1389 / DSM 22839 / S5)</name>
    <dbReference type="NCBI Taxonomy" id="653733"/>
    <lineage>
        <taxon>Bacteria</taxon>
        <taxon>Pseudomonadati</taxon>
        <taxon>Chrysiogenota</taxon>
        <taxon>Chrysiogenia</taxon>
        <taxon>Chrysiogenales</taxon>
        <taxon>Chrysiogenaceae</taxon>
        <taxon>Desulfurispirillum</taxon>
    </lineage>
</organism>
<dbReference type="NCBIfam" id="TIGR00377">
    <property type="entry name" value="ant_ant_sig"/>
    <property type="match status" value="1"/>
</dbReference>
<dbReference type="SUPFAM" id="SSF52091">
    <property type="entry name" value="SpoIIaa-like"/>
    <property type="match status" value="1"/>
</dbReference>
<dbReference type="PANTHER" id="PTHR33495">
    <property type="entry name" value="ANTI-SIGMA FACTOR ANTAGONIST TM_1081-RELATED-RELATED"/>
    <property type="match status" value="1"/>
</dbReference>
<dbReference type="HOGENOM" id="CLU_115403_6_2_0"/>
<accession>E6W113</accession>
<protein>
    <recommendedName>
        <fullName evidence="2">Anti-sigma factor antagonist</fullName>
    </recommendedName>
</protein>
<dbReference type="PANTHER" id="PTHR33495:SF2">
    <property type="entry name" value="ANTI-SIGMA FACTOR ANTAGONIST TM_1081-RELATED"/>
    <property type="match status" value="1"/>
</dbReference>
<dbReference type="KEGG" id="din:Selin_0597"/>
<name>E6W113_DESIS</name>
<feature type="domain" description="STAS" evidence="3">
    <location>
        <begin position="1"/>
        <end position="111"/>
    </location>
</feature>
<dbReference type="InParanoid" id="E6W113"/>
<dbReference type="Pfam" id="PF01740">
    <property type="entry name" value="STAS"/>
    <property type="match status" value="1"/>
</dbReference>
<evidence type="ECO:0000313" key="4">
    <source>
        <dbReference type="EMBL" id="ADU65345.1"/>
    </source>
</evidence>
<dbReference type="RefSeq" id="WP_013505233.1">
    <property type="nucleotide sequence ID" value="NC_014836.1"/>
</dbReference>